<keyword evidence="2" id="KW-1185">Reference proteome</keyword>
<gene>
    <name evidence="1" type="ORF">NBO_16g0046</name>
</gene>
<proteinExistence type="predicted"/>
<evidence type="ECO:0000313" key="1">
    <source>
        <dbReference type="EMBL" id="EOB14760.1"/>
    </source>
</evidence>
<dbReference type="EMBL" id="KB908924">
    <property type="protein sequence ID" value="EOB14760.1"/>
    <property type="molecule type" value="Genomic_DNA"/>
</dbReference>
<sequence length="53" mass="6200">MDKTEEIKIQEEKVKNLRASFDTKLDNIKKCLDKLKGALDKLTMYANELKENN</sequence>
<reference evidence="1 2" key="1">
    <citation type="journal article" date="2013" name="BMC Genomics">
        <title>Comparative genomics of parasitic silkworm microsporidia reveal an association between genome expansion and host adaptation.</title>
        <authorList>
            <person name="Pan G."/>
            <person name="Xu J."/>
            <person name="Li T."/>
            <person name="Xia Q."/>
            <person name="Liu S.L."/>
            <person name="Zhang G."/>
            <person name="Li S."/>
            <person name="Li C."/>
            <person name="Liu H."/>
            <person name="Yang L."/>
            <person name="Liu T."/>
            <person name="Zhang X."/>
            <person name="Wu Z."/>
            <person name="Fan W."/>
            <person name="Dang X."/>
            <person name="Xiang H."/>
            <person name="Tao M."/>
            <person name="Li Y."/>
            <person name="Hu J."/>
            <person name="Li Z."/>
            <person name="Lin L."/>
            <person name="Luo J."/>
            <person name="Geng L."/>
            <person name="Wang L."/>
            <person name="Long M."/>
            <person name="Wan Y."/>
            <person name="He N."/>
            <person name="Zhang Z."/>
            <person name="Lu C."/>
            <person name="Keeling P.J."/>
            <person name="Wang J."/>
            <person name="Xiang Z."/>
            <person name="Zhou Z."/>
        </authorList>
    </citation>
    <scope>NUCLEOTIDE SEQUENCE [LARGE SCALE GENOMIC DNA]</scope>
    <source>
        <strain evidence="2">CQ1 / CVCC 102059</strain>
    </source>
</reference>
<dbReference type="AlphaFoldDB" id="R0MKJ1"/>
<dbReference type="Proteomes" id="UP000016927">
    <property type="component" value="Unassembled WGS sequence"/>
</dbReference>
<evidence type="ECO:0000313" key="2">
    <source>
        <dbReference type="Proteomes" id="UP000016927"/>
    </source>
</evidence>
<dbReference type="VEuPathDB" id="MicrosporidiaDB:NBO_16g0046"/>
<protein>
    <submittedName>
        <fullName evidence="1">Uncharacterized protein</fullName>
    </submittedName>
</protein>
<organism evidence="1 2">
    <name type="scientific">Nosema bombycis (strain CQ1 / CVCC 102059)</name>
    <name type="common">Microsporidian parasite</name>
    <name type="synonym">Pebrine of silkworm</name>
    <dbReference type="NCBI Taxonomy" id="578461"/>
    <lineage>
        <taxon>Eukaryota</taxon>
        <taxon>Fungi</taxon>
        <taxon>Fungi incertae sedis</taxon>
        <taxon>Microsporidia</taxon>
        <taxon>Nosematidae</taxon>
        <taxon>Nosema</taxon>
    </lineage>
</organism>
<name>R0MKJ1_NOSB1</name>
<dbReference type="HOGENOM" id="CLU_3069280_0_0_1"/>
<accession>R0MKJ1</accession>